<keyword evidence="7" id="KW-1185">Reference proteome</keyword>
<evidence type="ECO:0000259" key="5">
    <source>
        <dbReference type="PROSITE" id="PS51078"/>
    </source>
</evidence>
<proteinExistence type="predicted"/>
<evidence type="ECO:0000313" key="7">
    <source>
        <dbReference type="Proteomes" id="UP001161409"/>
    </source>
</evidence>
<reference evidence="6" key="1">
    <citation type="journal article" date="2014" name="Int. J. Syst. Evol. Microbiol.">
        <title>Complete genome of a new Firmicutes species belonging to the dominant human colonic microbiota ('Ruminococcus bicirculans') reveals two chromosomes and a selective capacity to utilize plant glucans.</title>
        <authorList>
            <consortium name="NISC Comparative Sequencing Program"/>
            <person name="Wegmann U."/>
            <person name="Louis P."/>
            <person name="Goesmann A."/>
            <person name="Henrissat B."/>
            <person name="Duncan S.H."/>
            <person name="Flint H.J."/>
        </authorList>
    </citation>
    <scope>NUCLEOTIDE SEQUENCE</scope>
    <source>
        <strain evidence="6">NBRC 103408</strain>
    </source>
</reference>
<dbReference type="Proteomes" id="UP001161409">
    <property type="component" value="Unassembled WGS sequence"/>
</dbReference>
<dbReference type="SMART" id="SM00346">
    <property type="entry name" value="HTH_ICLR"/>
    <property type="match status" value="1"/>
</dbReference>
<dbReference type="PROSITE" id="PS51077">
    <property type="entry name" value="HTH_ICLR"/>
    <property type="match status" value="1"/>
</dbReference>
<dbReference type="Gene3D" id="3.30.450.40">
    <property type="match status" value="1"/>
</dbReference>
<dbReference type="SUPFAM" id="SSF46785">
    <property type="entry name" value="Winged helix' DNA-binding domain"/>
    <property type="match status" value="1"/>
</dbReference>
<gene>
    <name evidence="6" type="ORF">GCM10007924_08220</name>
</gene>
<keyword evidence="2" id="KW-0238">DNA-binding</keyword>
<name>A0ABQ5U2G8_9PROT</name>
<reference evidence="6" key="2">
    <citation type="submission" date="2023-01" db="EMBL/GenBank/DDBJ databases">
        <title>Draft genome sequence of Sneathiella chinensis strain NBRC 103408.</title>
        <authorList>
            <person name="Sun Q."/>
            <person name="Mori K."/>
        </authorList>
    </citation>
    <scope>NUCLEOTIDE SEQUENCE</scope>
    <source>
        <strain evidence="6">NBRC 103408</strain>
    </source>
</reference>
<dbReference type="InterPro" id="IPR036388">
    <property type="entry name" value="WH-like_DNA-bd_sf"/>
</dbReference>
<dbReference type="EMBL" id="BSNF01000001">
    <property type="protein sequence ID" value="GLQ05601.1"/>
    <property type="molecule type" value="Genomic_DNA"/>
</dbReference>
<organism evidence="6 7">
    <name type="scientific">Sneathiella chinensis</name>
    <dbReference type="NCBI Taxonomy" id="349750"/>
    <lineage>
        <taxon>Bacteria</taxon>
        <taxon>Pseudomonadati</taxon>
        <taxon>Pseudomonadota</taxon>
        <taxon>Alphaproteobacteria</taxon>
        <taxon>Sneathiellales</taxon>
        <taxon>Sneathiellaceae</taxon>
        <taxon>Sneathiella</taxon>
    </lineage>
</organism>
<evidence type="ECO:0000256" key="1">
    <source>
        <dbReference type="ARBA" id="ARBA00023015"/>
    </source>
</evidence>
<sequence length="265" mass="29040">MKPEELTEETLEKDRHFVTSLARGLEVLRAFRPGEGPMGNNELSRRTGLPKSTISRLTSTLVQLGYLLHREEIGRYEPSPSVLALGYTVLANSRLRVCACPAMRELVKQGGFSVSLGARDKMTMLYLEAVRGAKTSTLVLDVGTHIPLATSAMGRAYLCRISDQERDDILDQVRVQAGSDWTRVRKGVEQAQRDYEDFGFCLSLGGWQRATSAVGVPVRDAGNGDVMAFNCGGSSYLLSEEKLREEIGPQLVGLARGVEVMCGQV</sequence>
<dbReference type="RefSeq" id="WP_169559586.1">
    <property type="nucleotide sequence ID" value="NZ_BSNF01000001.1"/>
</dbReference>
<evidence type="ECO:0000256" key="2">
    <source>
        <dbReference type="ARBA" id="ARBA00023125"/>
    </source>
</evidence>
<dbReference type="SUPFAM" id="SSF55781">
    <property type="entry name" value="GAF domain-like"/>
    <property type="match status" value="1"/>
</dbReference>
<dbReference type="PANTHER" id="PTHR30136:SF33">
    <property type="entry name" value="TRANSCRIPTIONAL REGULATORY PROTEIN"/>
    <property type="match status" value="1"/>
</dbReference>
<comment type="caution">
    <text evidence="6">The sequence shown here is derived from an EMBL/GenBank/DDBJ whole genome shotgun (WGS) entry which is preliminary data.</text>
</comment>
<protein>
    <submittedName>
        <fullName evidence="6">Transcriptional regulator</fullName>
    </submittedName>
</protein>
<evidence type="ECO:0000259" key="4">
    <source>
        <dbReference type="PROSITE" id="PS51077"/>
    </source>
</evidence>
<dbReference type="InterPro" id="IPR029016">
    <property type="entry name" value="GAF-like_dom_sf"/>
</dbReference>
<dbReference type="InterPro" id="IPR036390">
    <property type="entry name" value="WH_DNA-bd_sf"/>
</dbReference>
<dbReference type="Pfam" id="PF09339">
    <property type="entry name" value="HTH_IclR"/>
    <property type="match status" value="1"/>
</dbReference>
<feature type="domain" description="HTH iclR-type" evidence="4">
    <location>
        <begin position="18"/>
        <end position="80"/>
    </location>
</feature>
<dbReference type="InterPro" id="IPR014757">
    <property type="entry name" value="Tscrpt_reg_IclR_C"/>
</dbReference>
<dbReference type="InterPro" id="IPR050707">
    <property type="entry name" value="HTH_MetabolicPath_Reg"/>
</dbReference>
<feature type="domain" description="IclR-ED" evidence="5">
    <location>
        <begin position="81"/>
        <end position="264"/>
    </location>
</feature>
<keyword evidence="3" id="KW-0804">Transcription</keyword>
<keyword evidence="1" id="KW-0805">Transcription regulation</keyword>
<dbReference type="PROSITE" id="PS51078">
    <property type="entry name" value="ICLR_ED"/>
    <property type="match status" value="1"/>
</dbReference>
<evidence type="ECO:0000313" key="6">
    <source>
        <dbReference type="EMBL" id="GLQ05601.1"/>
    </source>
</evidence>
<dbReference type="PANTHER" id="PTHR30136">
    <property type="entry name" value="HELIX-TURN-HELIX TRANSCRIPTIONAL REGULATOR, ICLR FAMILY"/>
    <property type="match status" value="1"/>
</dbReference>
<dbReference type="Pfam" id="PF01614">
    <property type="entry name" value="IclR_C"/>
    <property type="match status" value="1"/>
</dbReference>
<dbReference type="InterPro" id="IPR005471">
    <property type="entry name" value="Tscrpt_reg_IclR_N"/>
</dbReference>
<accession>A0ABQ5U2G8</accession>
<evidence type="ECO:0000256" key="3">
    <source>
        <dbReference type="ARBA" id="ARBA00023163"/>
    </source>
</evidence>
<dbReference type="Gene3D" id="1.10.10.10">
    <property type="entry name" value="Winged helix-like DNA-binding domain superfamily/Winged helix DNA-binding domain"/>
    <property type="match status" value="1"/>
</dbReference>